<accession>A0A2N9FZC4</accession>
<dbReference type="PANTHER" id="PTHR34145:SF68">
    <property type="entry name" value="FBD DOMAIN-CONTAINING PROTEIN"/>
    <property type="match status" value="1"/>
</dbReference>
<proteinExistence type="predicted"/>
<dbReference type="Gene3D" id="3.80.10.10">
    <property type="entry name" value="Ribonuclease Inhibitor"/>
    <property type="match status" value="1"/>
</dbReference>
<dbReference type="Pfam" id="PF00646">
    <property type="entry name" value="F-box"/>
    <property type="match status" value="1"/>
</dbReference>
<evidence type="ECO:0000313" key="2">
    <source>
        <dbReference type="EMBL" id="SPC95936.1"/>
    </source>
</evidence>
<dbReference type="SUPFAM" id="SSF81383">
    <property type="entry name" value="F-box domain"/>
    <property type="match status" value="1"/>
</dbReference>
<dbReference type="PROSITE" id="PS50181">
    <property type="entry name" value="FBOX"/>
    <property type="match status" value="1"/>
</dbReference>
<dbReference type="InterPro" id="IPR055357">
    <property type="entry name" value="LRR_At1g61320_AtMIF1"/>
</dbReference>
<dbReference type="CDD" id="cd22160">
    <property type="entry name" value="F-box_AtFBL13-like"/>
    <property type="match status" value="1"/>
</dbReference>
<feature type="domain" description="F-box" evidence="1">
    <location>
        <begin position="3"/>
        <end position="39"/>
    </location>
</feature>
<name>A0A2N9FZC4_FAGSY</name>
<dbReference type="EMBL" id="OIVN01001619">
    <property type="protein sequence ID" value="SPC95936.1"/>
    <property type="molecule type" value="Genomic_DNA"/>
</dbReference>
<dbReference type="InterPro" id="IPR001810">
    <property type="entry name" value="F-box_dom"/>
</dbReference>
<dbReference type="Pfam" id="PF23622">
    <property type="entry name" value="LRR_At1g61320_AtMIF1"/>
    <property type="match status" value="1"/>
</dbReference>
<dbReference type="Gene3D" id="1.20.1280.50">
    <property type="match status" value="1"/>
</dbReference>
<organism evidence="2">
    <name type="scientific">Fagus sylvatica</name>
    <name type="common">Beechnut</name>
    <dbReference type="NCBI Taxonomy" id="28930"/>
    <lineage>
        <taxon>Eukaryota</taxon>
        <taxon>Viridiplantae</taxon>
        <taxon>Streptophyta</taxon>
        <taxon>Embryophyta</taxon>
        <taxon>Tracheophyta</taxon>
        <taxon>Spermatophyta</taxon>
        <taxon>Magnoliopsida</taxon>
        <taxon>eudicotyledons</taxon>
        <taxon>Gunneridae</taxon>
        <taxon>Pentapetalae</taxon>
        <taxon>rosids</taxon>
        <taxon>fabids</taxon>
        <taxon>Fagales</taxon>
        <taxon>Fagaceae</taxon>
        <taxon>Fagus</taxon>
    </lineage>
</organism>
<reference evidence="2" key="1">
    <citation type="submission" date="2018-02" db="EMBL/GenBank/DDBJ databases">
        <authorList>
            <person name="Cohen D.B."/>
            <person name="Kent A.D."/>
        </authorList>
    </citation>
    <scope>NUCLEOTIDE SEQUENCE</scope>
</reference>
<dbReference type="InterPro" id="IPR053781">
    <property type="entry name" value="F-box_AtFBL13-like"/>
</dbReference>
<protein>
    <recommendedName>
        <fullName evidence="1">F-box domain-containing protein</fullName>
    </recommendedName>
</protein>
<dbReference type="InterPro" id="IPR032675">
    <property type="entry name" value="LRR_dom_sf"/>
</dbReference>
<sequence>MMEDGISQLPDEVLISILSLFTVKEACRTSILSHRWKHLWLFHTRILDFDDPDTMRDLSSKREIANWDRDKFVTRVNHILNLHPALTIDQFRVCFDLNKRSKRDIGRWVDFAFSKGVKRFELDFTPAYHCNSCYTFPHERFTCVKNSICINSLTSLTLKYVHVTGELLEHFLSNCPLLERVHVDSSESIVNLKICGSSLKLKYLHIIDCFQVKSIKIFAPNLESFGYVGKIIELQVDYTPRLLDVYIGGLSLHPVNYAFLALSSYLHQLESLTLGICHYDNINIKLPRLTNLRHLKLKVTARDGESLLDLISLIEAAPLLRKFTLELFSLLEPLKGREVRKVINYDPNEHLKEVEIVGFVGHAIDIELVVYLLESAIKLEKIVINPCCPIVVGTPWETEEIENYKDVKECAKQLKKYLPLGAEFVIFSLTKALRHPWPEQELKLPHGLILTLTKVLDLTKAPSPELDSHHGHGQELSSSHPLILMAPYLTGLMMCEAVWGLVFG</sequence>
<evidence type="ECO:0000259" key="1">
    <source>
        <dbReference type="PROSITE" id="PS50181"/>
    </source>
</evidence>
<dbReference type="InterPro" id="IPR036047">
    <property type="entry name" value="F-box-like_dom_sf"/>
</dbReference>
<dbReference type="AlphaFoldDB" id="A0A2N9FZC4"/>
<dbReference type="InterPro" id="IPR053772">
    <property type="entry name" value="At1g61320/At1g61330-like"/>
</dbReference>
<dbReference type="SUPFAM" id="SSF52047">
    <property type="entry name" value="RNI-like"/>
    <property type="match status" value="1"/>
</dbReference>
<gene>
    <name evidence="2" type="ORF">FSB_LOCUS23818</name>
</gene>
<dbReference type="PANTHER" id="PTHR34145">
    <property type="entry name" value="OS02G0105600 PROTEIN"/>
    <property type="match status" value="1"/>
</dbReference>